<proteinExistence type="predicted"/>
<protein>
    <recommendedName>
        <fullName evidence="3">F-box domain-containing protein</fullName>
    </recommendedName>
</protein>
<gene>
    <name evidence="1" type="ORF">TWF506_003754</name>
</gene>
<evidence type="ECO:0000313" key="1">
    <source>
        <dbReference type="EMBL" id="KAK6500998.1"/>
    </source>
</evidence>
<evidence type="ECO:0008006" key="3">
    <source>
        <dbReference type="Google" id="ProtNLM"/>
    </source>
</evidence>
<sequence>MSFSKPCLSITSLPPEIQLEILSYLTDMNSQASIYGTCAPWRRMLSENTTFCAARYYRGRSPYTFFPVVHRFFDISNLGNGRCQVRKGVIINYQYKTDAFGYMDASDMIANDTMFSPIFGNGWLASDRQGTRATFDSQSIFYHVVEDEHDVAIKHDTTTEEQDAEGEPASDITNLTIKADENIVMDAIWVNVKIGNSCQRDNNNPLSDTLGRIKLPRGSKIQDWANAFLKIIKLLLHPDGKSGAVDFDMDFRERFVSGSKPMEGWYIEIWVLLPESLTDHFARLKVDAKRNHSIAPPELLAFI</sequence>
<name>A0AAN8N2S4_9PEZI</name>
<dbReference type="InterPro" id="IPR036047">
    <property type="entry name" value="F-box-like_dom_sf"/>
</dbReference>
<keyword evidence="2" id="KW-1185">Reference proteome</keyword>
<reference evidence="1 2" key="1">
    <citation type="submission" date="2019-10" db="EMBL/GenBank/DDBJ databases">
        <authorList>
            <person name="Palmer J.M."/>
        </authorList>
    </citation>
    <scope>NUCLEOTIDE SEQUENCE [LARGE SCALE GENOMIC DNA]</scope>
    <source>
        <strain evidence="1 2">TWF506</strain>
    </source>
</reference>
<dbReference type="SUPFAM" id="SSF81383">
    <property type="entry name" value="F-box domain"/>
    <property type="match status" value="1"/>
</dbReference>
<comment type="caution">
    <text evidence="1">The sequence shown here is derived from an EMBL/GenBank/DDBJ whole genome shotgun (WGS) entry which is preliminary data.</text>
</comment>
<evidence type="ECO:0000313" key="2">
    <source>
        <dbReference type="Proteomes" id="UP001307849"/>
    </source>
</evidence>
<dbReference type="Gene3D" id="1.20.1280.50">
    <property type="match status" value="1"/>
</dbReference>
<dbReference type="Proteomes" id="UP001307849">
    <property type="component" value="Unassembled WGS sequence"/>
</dbReference>
<organism evidence="1 2">
    <name type="scientific">Arthrobotrys conoides</name>
    <dbReference type="NCBI Taxonomy" id="74498"/>
    <lineage>
        <taxon>Eukaryota</taxon>
        <taxon>Fungi</taxon>
        <taxon>Dikarya</taxon>
        <taxon>Ascomycota</taxon>
        <taxon>Pezizomycotina</taxon>
        <taxon>Orbiliomycetes</taxon>
        <taxon>Orbiliales</taxon>
        <taxon>Orbiliaceae</taxon>
        <taxon>Arthrobotrys</taxon>
    </lineage>
</organism>
<dbReference type="AlphaFoldDB" id="A0AAN8N2S4"/>
<accession>A0AAN8N2S4</accession>
<dbReference type="EMBL" id="JAVHJM010000012">
    <property type="protein sequence ID" value="KAK6500998.1"/>
    <property type="molecule type" value="Genomic_DNA"/>
</dbReference>